<sequence length="270" mass="29201">MKPHVHHNGALPATGPAFFEHCVEGQLPSSAPTPQVVLLEFGVNTDGEPAAFERLLRKLLGLEPPLALVVVNTHVWTLKGKHRVCWKGARRSTVSMDEPEQRASQTWEDRFNFGDEDAIARLCTHYNVPLVSMRSALLEEVKKGADPTLALRHFMVDCKHPSGQGHTYLAQLVLWRLLHGIGATTARSPSLASSSSATSSAGGASAGDGDSTTDAEDLTCEAASTRAAARMLPTPVYSDGWPRGASRCVNEAELPRNVIVVRRFEVPKPP</sequence>
<dbReference type="AlphaFoldDB" id="A0A0M0JQT0"/>
<dbReference type="EMBL" id="JWZX01002532">
    <property type="protein sequence ID" value="KOO28662.1"/>
    <property type="molecule type" value="Genomic_DNA"/>
</dbReference>
<dbReference type="InterPro" id="IPR036514">
    <property type="entry name" value="SGNH_hydro_sf"/>
</dbReference>
<organism evidence="2 3">
    <name type="scientific">Chrysochromulina tobinii</name>
    <dbReference type="NCBI Taxonomy" id="1460289"/>
    <lineage>
        <taxon>Eukaryota</taxon>
        <taxon>Haptista</taxon>
        <taxon>Haptophyta</taxon>
        <taxon>Prymnesiophyceae</taxon>
        <taxon>Prymnesiales</taxon>
        <taxon>Chrysochromulinaceae</taxon>
        <taxon>Chrysochromulina</taxon>
    </lineage>
</organism>
<reference evidence="3" key="1">
    <citation type="journal article" date="2015" name="PLoS Genet.">
        <title>Genome Sequence and Transcriptome Analyses of Chrysochromulina tobin: Metabolic Tools for Enhanced Algal Fitness in the Prominent Order Prymnesiales (Haptophyceae).</title>
        <authorList>
            <person name="Hovde B.T."/>
            <person name="Deodato C.R."/>
            <person name="Hunsperger H.M."/>
            <person name="Ryken S.A."/>
            <person name="Yost W."/>
            <person name="Jha R.K."/>
            <person name="Patterson J."/>
            <person name="Monnat R.J. Jr."/>
            <person name="Barlow S.B."/>
            <person name="Starkenburg S.R."/>
            <person name="Cattolico R.A."/>
        </authorList>
    </citation>
    <scope>NUCLEOTIDE SEQUENCE</scope>
    <source>
        <strain evidence="3">CCMP291</strain>
    </source>
</reference>
<evidence type="ECO:0000313" key="3">
    <source>
        <dbReference type="Proteomes" id="UP000037460"/>
    </source>
</evidence>
<feature type="compositionally biased region" description="Low complexity" evidence="1">
    <location>
        <begin position="186"/>
        <end position="210"/>
    </location>
</feature>
<protein>
    <recommendedName>
        <fullName evidence="4">SGNH hydrolase-type esterase domain-containing protein</fullName>
    </recommendedName>
</protein>
<dbReference type="PANTHER" id="PTHR34407:SF1">
    <property type="entry name" value="SGNH HYDROLASE-TYPE ESTERASE DOMAIN-CONTAINING PROTEIN"/>
    <property type="match status" value="1"/>
</dbReference>
<dbReference type="Gene3D" id="3.40.50.1110">
    <property type="entry name" value="SGNH hydrolase"/>
    <property type="match status" value="1"/>
</dbReference>
<dbReference type="OrthoDB" id="532422at2759"/>
<dbReference type="Proteomes" id="UP000037460">
    <property type="component" value="Unassembled WGS sequence"/>
</dbReference>
<name>A0A0M0JQT0_9EUKA</name>
<dbReference type="SUPFAM" id="SSF52266">
    <property type="entry name" value="SGNH hydrolase"/>
    <property type="match status" value="1"/>
</dbReference>
<gene>
    <name evidence="2" type="ORF">Ctob_009489</name>
</gene>
<accession>A0A0M0JQT0</accession>
<evidence type="ECO:0000256" key="1">
    <source>
        <dbReference type="SAM" id="MobiDB-lite"/>
    </source>
</evidence>
<evidence type="ECO:0008006" key="4">
    <source>
        <dbReference type="Google" id="ProtNLM"/>
    </source>
</evidence>
<comment type="caution">
    <text evidence="2">The sequence shown here is derived from an EMBL/GenBank/DDBJ whole genome shotgun (WGS) entry which is preliminary data.</text>
</comment>
<evidence type="ECO:0000313" key="2">
    <source>
        <dbReference type="EMBL" id="KOO28662.1"/>
    </source>
</evidence>
<proteinExistence type="predicted"/>
<keyword evidence="3" id="KW-1185">Reference proteome</keyword>
<feature type="region of interest" description="Disordered" evidence="1">
    <location>
        <begin position="186"/>
        <end position="216"/>
    </location>
</feature>
<dbReference type="PANTHER" id="PTHR34407">
    <property type="entry name" value="EXPRESSED PROTEIN"/>
    <property type="match status" value="1"/>
</dbReference>